<dbReference type="Gene3D" id="3.40.50.150">
    <property type="entry name" value="Vaccinia Virus protein VP39"/>
    <property type="match status" value="1"/>
</dbReference>
<gene>
    <name evidence="2" type="ordered locus">Kfla_1517</name>
</gene>
<accession>D2PLI6</accession>
<keyword evidence="2" id="KW-0808">Transferase</keyword>
<keyword evidence="3" id="KW-1185">Reference proteome</keyword>
<dbReference type="HOGENOM" id="CLU_787158_0_0_11"/>
<dbReference type="Proteomes" id="UP000007967">
    <property type="component" value="Chromosome"/>
</dbReference>
<dbReference type="PANTHER" id="PTHR14911">
    <property type="entry name" value="THUMP DOMAIN-CONTAINING"/>
    <property type="match status" value="1"/>
</dbReference>
<evidence type="ECO:0000313" key="2">
    <source>
        <dbReference type="EMBL" id="ADB30615.1"/>
    </source>
</evidence>
<name>D2PLI6_KRIFD</name>
<dbReference type="GO" id="GO:0003676">
    <property type="term" value="F:nucleic acid binding"/>
    <property type="evidence" value="ECO:0007669"/>
    <property type="project" value="InterPro"/>
</dbReference>
<dbReference type="GO" id="GO:0030488">
    <property type="term" value="P:tRNA methylation"/>
    <property type="evidence" value="ECO:0007669"/>
    <property type="project" value="TreeGrafter"/>
</dbReference>
<dbReference type="KEGG" id="kfl:Kfla_1517"/>
<protein>
    <submittedName>
        <fullName evidence="2">Putative RNA methylase</fullName>
    </submittedName>
</protein>
<dbReference type="InterPro" id="IPR000241">
    <property type="entry name" value="RlmKL-like_Mtase"/>
</dbReference>
<reference evidence="2 3" key="2">
    <citation type="journal article" date="2010" name="Stand. Genomic Sci.">
        <title>Complete genome sequence of Kribbella flavida type strain (IFO 14399).</title>
        <authorList>
            <person name="Pukall R."/>
            <person name="Lapidus A."/>
            <person name="Glavina Del Rio T."/>
            <person name="Copeland A."/>
            <person name="Tice H."/>
            <person name="Cheng J.-F."/>
            <person name="Lucas S."/>
            <person name="Chen F."/>
            <person name="Nolan M."/>
            <person name="LaButti K."/>
            <person name="Pati A."/>
            <person name="Ivanova N."/>
            <person name="Mavrommatis K."/>
            <person name="Mikhailova N."/>
            <person name="Pitluck S."/>
            <person name="Bruce D."/>
            <person name="Goodwin L."/>
            <person name="Land M."/>
            <person name="Hauser L."/>
            <person name="Chang Y.-J."/>
            <person name="Jeffries C.D."/>
            <person name="Chen A."/>
            <person name="Palaniappan K."/>
            <person name="Chain P."/>
            <person name="Rohde M."/>
            <person name="Goeker M."/>
            <person name="Bristow J."/>
            <person name="Eisen J.A."/>
            <person name="Markowitz V."/>
            <person name="Hugenholtz P."/>
            <person name="Kyrpides N.C."/>
            <person name="Klenk H.-P."/>
            <person name="Brettin T."/>
        </authorList>
    </citation>
    <scope>NUCLEOTIDE SEQUENCE [LARGE SCALE GENOMIC DNA]</scope>
    <source>
        <strain evidence="3">DSM 17836 / JCM 10339 / NBRC 14399</strain>
    </source>
</reference>
<dbReference type="STRING" id="479435.Kfla_1517"/>
<dbReference type="InterPro" id="IPR002052">
    <property type="entry name" value="DNA_methylase_N6_adenine_CS"/>
</dbReference>
<proteinExistence type="predicted"/>
<sequence length="353" mass="37573">MTGARLVARTVRGLEALLAGEIEAGGLGTVEQQGHREVWFRYAASGARVLDLRCADDVFVVGAAVPGIDRTKASLATLAAAAREVPVRELQALREQLGGSEQPLSVDVSASFLGQRNYNRYDLEDAVGEPLAAAAGLPYYSRRAGTVPPPGAMSWRLTVDGTRALLGLRIGAEPLHRRTYRQITRPGSVHPPVAAAMVRLARPLDRATVLDPCCGAGTIPIEAASIGRQLSVLGSDRNRDAVGAAQANGAGSSIRWLIADAGSLPLASNSVDLAVSNPPWDRQVPAAGVLARRPQRFWRELHRVLRPDGRAVVLLTEADDRLRDAEKAGLALHSRHPISLFGAHPEVVLLNPS</sequence>
<evidence type="ECO:0000313" key="3">
    <source>
        <dbReference type="Proteomes" id="UP000007967"/>
    </source>
</evidence>
<dbReference type="PROSITE" id="PS00092">
    <property type="entry name" value="N6_MTASE"/>
    <property type="match status" value="1"/>
</dbReference>
<dbReference type="GO" id="GO:0016423">
    <property type="term" value="F:tRNA (guanine) methyltransferase activity"/>
    <property type="evidence" value="ECO:0007669"/>
    <property type="project" value="TreeGrafter"/>
</dbReference>
<evidence type="ECO:0000259" key="1">
    <source>
        <dbReference type="Pfam" id="PF01170"/>
    </source>
</evidence>
<dbReference type="AlphaFoldDB" id="D2PLI6"/>
<keyword evidence="2" id="KW-0489">Methyltransferase</keyword>
<organism evidence="2 3">
    <name type="scientific">Kribbella flavida (strain DSM 17836 / JCM 10339 / NBRC 14399)</name>
    <dbReference type="NCBI Taxonomy" id="479435"/>
    <lineage>
        <taxon>Bacteria</taxon>
        <taxon>Bacillati</taxon>
        <taxon>Actinomycetota</taxon>
        <taxon>Actinomycetes</taxon>
        <taxon>Propionibacteriales</taxon>
        <taxon>Kribbellaceae</taxon>
        <taxon>Kribbella</taxon>
    </lineage>
</organism>
<dbReference type="PANTHER" id="PTHR14911:SF13">
    <property type="entry name" value="TRNA (GUANINE(6)-N2)-METHYLTRANSFERASE THUMP3"/>
    <property type="match status" value="1"/>
</dbReference>
<reference evidence="3" key="1">
    <citation type="submission" date="2009-09" db="EMBL/GenBank/DDBJ databases">
        <title>The complete genome of Kribbella flavida DSM 17836.</title>
        <authorList>
            <consortium name="US DOE Joint Genome Institute (JGI-PGF)"/>
            <person name="Lucas S."/>
            <person name="Copeland A."/>
            <person name="Lapidus A."/>
            <person name="Glavina del Rio T."/>
            <person name="Dalin E."/>
            <person name="Tice H."/>
            <person name="Bruce D."/>
            <person name="Goodwin L."/>
            <person name="Pitluck S."/>
            <person name="Kyrpides N."/>
            <person name="Mavromatis K."/>
            <person name="Ivanova N."/>
            <person name="Saunders E."/>
            <person name="Brettin T."/>
            <person name="Detter J.C."/>
            <person name="Han C."/>
            <person name="Larimer F."/>
            <person name="Land M."/>
            <person name="Hauser L."/>
            <person name="Markowitz V."/>
            <person name="Cheng J.-F."/>
            <person name="Hugenholtz P."/>
            <person name="Woyke T."/>
            <person name="Wu D."/>
            <person name="Pukall R."/>
            <person name="Klenk H.-P."/>
            <person name="Eisen J.A."/>
        </authorList>
    </citation>
    <scope>NUCLEOTIDE SEQUENCE [LARGE SCALE GENOMIC DNA]</scope>
    <source>
        <strain evidence="3">DSM 17836 / JCM 10339 / NBRC 14399</strain>
    </source>
</reference>
<dbReference type="SUPFAM" id="SSF53335">
    <property type="entry name" value="S-adenosyl-L-methionine-dependent methyltransferases"/>
    <property type="match status" value="1"/>
</dbReference>
<dbReference type="InterPro" id="IPR029063">
    <property type="entry name" value="SAM-dependent_MTases_sf"/>
</dbReference>
<feature type="domain" description="Ribosomal RNA large subunit methyltransferase K/L-like methyltransferase" evidence="1">
    <location>
        <begin position="178"/>
        <end position="321"/>
    </location>
</feature>
<dbReference type="Pfam" id="PF01170">
    <property type="entry name" value="UPF0020"/>
    <property type="match status" value="1"/>
</dbReference>
<dbReference type="EMBL" id="CP001736">
    <property type="protein sequence ID" value="ADB30615.1"/>
    <property type="molecule type" value="Genomic_DNA"/>
</dbReference>
<dbReference type="eggNOG" id="COG0116">
    <property type="taxonomic scope" value="Bacteria"/>
</dbReference>
<dbReference type="CDD" id="cd02440">
    <property type="entry name" value="AdoMet_MTases"/>
    <property type="match status" value="1"/>
</dbReference>